<name>A0A7T7V067_9FLAO</name>
<gene>
    <name evidence="1" type="ORF">I6H88_02045</name>
</gene>
<dbReference type="GeneID" id="93133670"/>
<reference evidence="1 2" key="1">
    <citation type="submission" date="2020-12" db="EMBL/GenBank/DDBJ databases">
        <title>FDA dAtabase for Regulatory Grade micrObial Sequences (FDA-ARGOS): Supporting development and validation of Infectious Disease Dx tests.</title>
        <authorList>
            <person name="Kerrigan L."/>
            <person name="Long C."/>
            <person name="Tallon L."/>
            <person name="Sadzewicz L."/>
            <person name="Zhao X."/>
            <person name="Boylan J."/>
            <person name="Ott S."/>
            <person name="Bowen H."/>
            <person name="Vavikolanu K."/>
            <person name="Mehta A."/>
            <person name="Aluvathingal J."/>
            <person name="Nadendla S."/>
            <person name="Yan Y."/>
            <person name="Sichtig H."/>
        </authorList>
    </citation>
    <scope>NUCLEOTIDE SEQUENCE [LARGE SCALE GENOMIC DNA]</scope>
    <source>
        <strain evidence="1 2">FDAARGOS_1031</strain>
    </source>
</reference>
<dbReference type="RefSeq" id="WP_185097697.1">
    <property type="nucleotide sequence ID" value="NZ_CBCSDR010000001.1"/>
</dbReference>
<accession>A0A7T7V067</accession>
<proteinExistence type="predicted"/>
<dbReference type="AlphaFoldDB" id="A0A7T7V067"/>
<dbReference type="EMBL" id="CP067018">
    <property type="protein sequence ID" value="QQN59388.1"/>
    <property type="molecule type" value="Genomic_DNA"/>
</dbReference>
<evidence type="ECO:0000313" key="1">
    <source>
        <dbReference type="EMBL" id="QQN59388.1"/>
    </source>
</evidence>
<dbReference type="InterPro" id="IPR027375">
    <property type="entry name" value="DKNYY"/>
</dbReference>
<dbReference type="Pfam" id="PF13644">
    <property type="entry name" value="DKNYY"/>
    <property type="match status" value="2"/>
</dbReference>
<sequence length="349" mass="39917">MKKYTFFLACIILSFCTSCKDIGKLVDQKKSRSYFIDSKGKILYSSSGDWFTSGVSPMNADAKSFQVLAEDLAKDKDSVYYCGKAQDLVVDIPSFHLKNNIMKDRFHVFYNFSGSIYSITGADPKTYELINNHKEWTRDKNHYFYDGTMVSADRKTFAFVNDYFHKDKDSVYVLYNTRHFKSVLPNKANIESINKYYIKAGNTIYYPPFGKDSNAVAKTFNSLDNIRIINPSIISINNKTILSSGKNFKYDQVDAGSFQLFPADEDKYTYESSSYSKDKNNVYYDEEVIPAADTKTFIIMGDYFGKDAKNAYYKNQLLKGVDAQSFKKEGDFYKDKSGNKFNAIGGNKI</sequence>
<keyword evidence="2" id="KW-1185">Reference proteome</keyword>
<evidence type="ECO:0000313" key="2">
    <source>
        <dbReference type="Proteomes" id="UP000595426"/>
    </source>
</evidence>
<protein>
    <submittedName>
        <fullName evidence="1">DKNYY domain-containing protein</fullName>
    </submittedName>
</protein>
<organism evidence="1 2">
    <name type="scientific">Elizabethkingia bruuniana</name>
    <dbReference type="NCBI Taxonomy" id="1756149"/>
    <lineage>
        <taxon>Bacteria</taxon>
        <taxon>Pseudomonadati</taxon>
        <taxon>Bacteroidota</taxon>
        <taxon>Flavobacteriia</taxon>
        <taxon>Flavobacteriales</taxon>
        <taxon>Weeksellaceae</taxon>
        <taxon>Elizabethkingia</taxon>
    </lineage>
</organism>
<dbReference type="Proteomes" id="UP000595426">
    <property type="component" value="Chromosome"/>
</dbReference>